<dbReference type="Proteomes" id="UP000176923">
    <property type="component" value="Unassembled WGS sequence"/>
</dbReference>
<name>A0A1F5ZT63_9BACT</name>
<gene>
    <name evidence="1" type="ORF">A3D77_05925</name>
</gene>
<dbReference type="STRING" id="1798382.A3D77_05925"/>
<evidence type="ECO:0000313" key="1">
    <source>
        <dbReference type="EMBL" id="OGG15553.1"/>
    </source>
</evidence>
<reference evidence="1 2" key="1">
    <citation type="journal article" date="2016" name="Nat. Commun.">
        <title>Thousands of microbial genomes shed light on interconnected biogeochemical processes in an aquifer system.</title>
        <authorList>
            <person name="Anantharaman K."/>
            <person name="Brown C.T."/>
            <person name="Hug L.A."/>
            <person name="Sharon I."/>
            <person name="Castelle C.J."/>
            <person name="Probst A.J."/>
            <person name="Thomas B.C."/>
            <person name="Singh A."/>
            <person name="Wilkins M.J."/>
            <person name="Karaoz U."/>
            <person name="Brodie E.L."/>
            <person name="Williams K.H."/>
            <person name="Hubbard S.S."/>
            <person name="Banfield J.F."/>
        </authorList>
    </citation>
    <scope>NUCLEOTIDE SEQUENCE [LARGE SCALE GENOMIC DNA]</scope>
</reference>
<evidence type="ECO:0008006" key="3">
    <source>
        <dbReference type="Google" id="ProtNLM"/>
    </source>
</evidence>
<sequence length="86" mass="9869">MAKNTILDKEISFYKKNKKDYLSKYKSQFVLIKNDNFLGNYTTENEAYNAGVEKFGTEPFLIKQVIEEDETDDVPSLTIGIIHASI</sequence>
<protein>
    <recommendedName>
        <fullName evidence="3">DUF5678 domain-containing protein</fullName>
    </recommendedName>
</protein>
<comment type="caution">
    <text evidence="1">The sequence shown here is derived from an EMBL/GenBank/DDBJ whole genome shotgun (WGS) entry which is preliminary data.</text>
</comment>
<organism evidence="1 2">
    <name type="scientific">Candidatus Gottesmanbacteria bacterium RIFCSPHIGHO2_02_FULL_39_11</name>
    <dbReference type="NCBI Taxonomy" id="1798382"/>
    <lineage>
        <taxon>Bacteria</taxon>
        <taxon>Candidatus Gottesmaniibacteriota</taxon>
    </lineage>
</organism>
<dbReference type="AlphaFoldDB" id="A0A1F5ZT63"/>
<dbReference type="EMBL" id="MFJL01000023">
    <property type="protein sequence ID" value="OGG15553.1"/>
    <property type="molecule type" value="Genomic_DNA"/>
</dbReference>
<proteinExistence type="predicted"/>
<evidence type="ECO:0000313" key="2">
    <source>
        <dbReference type="Proteomes" id="UP000176923"/>
    </source>
</evidence>
<accession>A0A1F5ZT63</accession>